<dbReference type="SMART" id="SM00470">
    <property type="entry name" value="ParB"/>
    <property type="match status" value="1"/>
</dbReference>
<organism evidence="2 3">
    <name type="scientific">Xenorhabdus bovienii</name>
    <name type="common">Xenorhabdus nematophila subsp. bovienii</name>
    <dbReference type="NCBI Taxonomy" id="40576"/>
    <lineage>
        <taxon>Bacteria</taxon>
        <taxon>Pseudomonadati</taxon>
        <taxon>Pseudomonadota</taxon>
        <taxon>Gammaproteobacteria</taxon>
        <taxon>Enterobacterales</taxon>
        <taxon>Morganellaceae</taxon>
        <taxon>Xenorhabdus</taxon>
    </lineage>
</organism>
<feature type="domain" description="ParB-like N-terminal" evidence="1">
    <location>
        <begin position="8"/>
        <end position="90"/>
    </location>
</feature>
<accession>A0A0B6XEL3</accession>
<gene>
    <name evidence="2" type="ORF">XBW1_4662</name>
</gene>
<dbReference type="CDD" id="cd16400">
    <property type="entry name" value="ParB_Srx_like_nuclease"/>
    <property type="match status" value="1"/>
</dbReference>
<dbReference type="Pfam" id="PF02195">
    <property type="entry name" value="ParB_N"/>
    <property type="match status" value="1"/>
</dbReference>
<protein>
    <submittedName>
        <fullName evidence="2">ParB domain protein nuclease</fullName>
    </submittedName>
</protein>
<dbReference type="Proteomes" id="UP000032930">
    <property type="component" value="Chromosome"/>
</dbReference>
<reference evidence="2 3" key="1">
    <citation type="submission" date="2014-02" db="EMBL/GenBank/DDBJ databases">
        <authorList>
            <person name="Genoscope - CEA"/>
        </authorList>
    </citation>
    <scope>NUCLEOTIDE SEQUENCE [LARGE SCALE GENOMIC DNA]</scope>
    <source>
        <strain evidence="2 3">CS03</strain>
    </source>
</reference>
<dbReference type="EMBL" id="FO818637">
    <property type="protein sequence ID" value="CDM92005.1"/>
    <property type="molecule type" value="Genomic_DNA"/>
</dbReference>
<evidence type="ECO:0000259" key="1">
    <source>
        <dbReference type="SMART" id="SM00470"/>
    </source>
</evidence>
<evidence type="ECO:0000313" key="2">
    <source>
        <dbReference type="EMBL" id="CDM92005.1"/>
    </source>
</evidence>
<name>A0A0B6XEL3_XENBV</name>
<evidence type="ECO:0000313" key="3">
    <source>
        <dbReference type="Proteomes" id="UP000032930"/>
    </source>
</evidence>
<dbReference type="AlphaFoldDB" id="A0A0B6XEL3"/>
<dbReference type="KEGG" id="xbv:XBW1_4662"/>
<proteinExistence type="predicted"/>
<dbReference type="InterPro" id="IPR003115">
    <property type="entry name" value="ParB_N"/>
</dbReference>
<dbReference type="InterPro" id="IPR036086">
    <property type="entry name" value="ParB/Sulfiredoxin_sf"/>
</dbReference>
<dbReference type="Gene3D" id="3.90.1530.10">
    <property type="entry name" value="Conserved hypothetical protein from pyrococcus furiosus pfu- 392566-001, ParB domain"/>
    <property type="match status" value="1"/>
</dbReference>
<sequence>MLSVYKLELVDTNTIQVTEEHIPERVYWLEEKIKQEGLWRVPLLLECNTFAIMDGHHRYEVSKRLGLKRVPAILLSYNDDNVQVTSWRNDFIVNKKIVLEYISQKRIFPHKTTKHLITPYPNEISIPISFLY</sequence>
<dbReference type="SUPFAM" id="SSF110849">
    <property type="entry name" value="ParB/Sulfiredoxin"/>
    <property type="match status" value="1"/>
</dbReference>